<dbReference type="Proteomes" id="UP001499967">
    <property type="component" value="Unassembled WGS sequence"/>
</dbReference>
<dbReference type="InterPro" id="IPR029068">
    <property type="entry name" value="Glyas_Bleomycin-R_OHBP_Dase"/>
</dbReference>
<dbReference type="EMBL" id="BAAAHP010000209">
    <property type="protein sequence ID" value="GAA0899592.1"/>
    <property type="molecule type" value="Genomic_DNA"/>
</dbReference>
<comment type="caution">
    <text evidence="2">The sequence shown here is derived from an EMBL/GenBank/DDBJ whole genome shotgun (WGS) entry which is preliminary data.</text>
</comment>
<reference evidence="3" key="1">
    <citation type="journal article" date="2019" name="Int. J. Syst. Evol. Microbiol.">
        <title>The Global Catalogue of Microorganisms (GCM) 10K type strain sequencing project: providing services to taxonomists for standard genome sequencing and annotation.</title>
        <authorList>
            <consortium name="The Broad Institute Genomics Platform"/>
            <consortium name="The Broad Institute Genome Sequencing Center for Infectious Disease"/>
            <person name="Wu L."/>
            <person name="Ma J."/>
        </authorList>
    </citation>
    <scope>NUCLEOTIDE SEQUENCE [LARGE SCALE GENOMIC DNA]</scope>
    <source>
        <strain evidence="3">JCM 11117</strain>
    </source>
</reference>
<protein>
    <submittedName>
        <fullName evidence="2">VOC family protein</fullName>
    </submittedName>
</protein>
<name>A0ABP3YPY7_9PSEU</name>
<keyword evidence="3" id="KW-1185">Reference proteome</keyword>
<gene>
    <name evidence="2" type="ORF">GCM10009559_64380</name>
</gene>
<dbReference type="Pfam" id="PF00903">
    <property type="entry name" value="Glyoxalase"/>
    <property type="match status" value="1"/>
</dbReference>
<dbReference type="SUPFAM" id="SSF54593">
    <property type="entry name" value="Glyoxalase/Bleomycin resistance protein/Dihydroxybiphenyl dioxygenase"/>
    <property type="match status" value="1"/>
</dbReference>
<dbReference type="Gene3D" id="3.10.180.10">
    <property type="entry name" value="2,3-Dihydroxybiphenyl 1,2-Dioxygenase, domain 1"/>
    <property type="match status" value="1"/>
</dbReference>
<sequence>MADNTSNPFPTTSIYPLVPVRDMAAAVEFYRTWMGRDADIVVEPTMQEWQLAPGMWLQVAEKRETAGTSVIRIGVDDVAVARTSLVERGLDVDEPVDYFGVVRVADFRDPDGNRFSLVQELT</sequence>
<accession>A0ABP3YPY7</accession>
<dbReference type="InterPro" id="IPR004360">
    <property type="entry name" value="Glyas_Fos-R_dOase_dom"/>
</dbReference>
<evidence type="ECO:0000259" key="1">
    <source>
        <dbReference type="PROSITE" id="PS51819"/>
    </source>
</evidence>
<evidence type="ECO:0000313" key="3">
    <source>
        <dbReference type="Proteomes" id="UP001499967"/>
    </source>
</evidence>
<organism evidence="2 3">
    <name type="scientific">Pseudonocardia zijingensis</name>
    <dbReference type="NCBI Taxonomy" id="153376"/>
    <lineage>
        <taxon>Bacteria</taxon>
        <taxon>Bacillati</taxon>
        <taxon>Actinomycetota</taxon>
        <taxon>Actinomycetes</taxon>
        <taxon>Pseudonocardiales</taxon>
        <taxon>Pseudonocardiaceae</taxon>
        <taxon>Pseudonocardia</taxon>
    </lineage>
</organism>
<dbReference type="RefSeq" id="WP_343945475.1">
    <property type="nucleotide sequence ID" value="NZ_BAAAHP010000209.1"/>
</dbReference>
<dbReference type="InterPro" id="IPR037523">
    <property type="entry name" value="VOC_core"/>
</dbReference>
<evidence type="ECO:0000313" key="2">
    <source>
        <dbReference type="EMBL" id="GAA0899592.1"/>
    </source>
</evidence>
<feature type="domain" description="VOC" evidence="1">
    <location>
        <begin position="12"/>
        <end position="120"/>
    </location>
</feature>
<proteinExistence type="predicted"/>
<dbReference type="PROSITE" id="PS51819">
    <property type="entry name" value="VOC"/>
    <property type="match status" value="1"/>
</dbReference>